<keyword evidence="4" id="KW-1185">Reference proteome</keyword>
<gene>
    <name evidence="3" type="ORF">O0235_02555</name>
</gene>
<dbReference type="InterPro" id="IPR035940">
    <property type="entry name" value="CAP_sf"/>
</dbReference>
<accession>A0ABY7MA68</accession>
<protein>
    <submittedName>
        <fullName evidence="3">CAP domain-containing protein</fullName>
    </submittedName>
</protein>
<dbReference type="EMBL" id="CP115149">
    <property type="protein sequence ID" value="WBL36468.1"/>
    <property type="molecule type" value="Genomic_DNA"/>
</dbReference>
<proteinExistence type="predicted"/>
<dbReference type="Proteomes" id="UP001212803">
    <property type="component" value="Chromosome"/>
</dbReference>
<feature type="region of interest" description="Disordered" evidence="1">
    <location>
        <begin position="180"/>
        <end position="305"/>
    </location>
</feature>
<dbReference type="CDD" id="cd05379">
    <property type="entry name" value="CAP_bacterial"/>
    <property type="match status" value="1"/>
</dbReference>
<evidence type="ECO:0000313" key="4">
    <source>
        <dbReference type="Proteomes" id="UP001212803"/>
    </source>
</evidence>
<dbReference type="PANTHER" id="PTHR31157">
    <property type="entry name" value="SCP DOMAIN-CONTAINING PROTEIN"/>
    <property type="match status" value="1"/>
</dbReference>
<organism evidence="3 4">
    <name type="scientific">Tepidiforma flava</name>
    <dbReference type="NCBI Taxonomy" id="3004094"/>
    <lineage>
        <taxon>Bacteria</taxon>
        <taxon>Bacillati</taxon>
        <taxon>Chloroflexota</taxon>
        <taxon>Tepidiformia</taxon>
        <taxon>Tepidiformales</taxon>
        <taxon>Tepidiformaceae</taxon>
        <taxon>Tepidiforma</taxon>
    </lineage>
</organism>
<dbReference type="Gene3D" id="3.40.33.10">
    <property type="entry name" value="CAP"/>
    <property type="match status" value="1"/>
</dbReference>
<dbReference type="PANTHER" id="PTHR31157:SF1">
    <property type="entry name" value="SCP DOMAIN-CONTAINING PROTEIN"/>
    <property type="match status" value="1"/>
</dbReference>
<evidence type="ECO:0000313" key="3">
    <source>
        <dbReference type="EMBL" id="WBL36468.1"/>
    </source>
</evidence>
<feature type="domain" description="SCP" evidence="2">
    <location>
        <begin position="57"/>
        <end position="173"/>
    </location>
</feature>
<dbReference type="Pfam" id="PF00188">
    <property type="entry name" value="CAP"/>
    <property type="match status" value="1"/>
</dbReference>
<reference evidence="3 4" key="1">
    <citation type="journal article" date="2023" name="ISME J.">
        <title>Thermophilic Dehalococcoidia with unusual traits shed light on an unexpected past.</title>
        <authorList>
            <person name="Palmer M."/>
            <person name="Covington J.K."/>
            <person name="Zhou E.M."/>
            <person name="Thomas S.C."/>
            <person name="Habib N."/>
            <person name="Seymour C.O."/>
            <person name="Lai D."/>
            <person name="Johnston J."/>
            <person name="Hashimi A."/>
            <person name="Jiao J.Y."/>
            <person name="Muok A.R."/>
            <person name="Liu L."/>
            <person name="Xian W.D."/>
            <person name="Zhi X.Y."/>
            <person name="Li M.M."/>
            <person name="Silva L.P."/>
            <person name="Bowen B.P."/>
            <person name="Louie K."/>
            <person name="Briegel A."/>
            <person name="Pett-Ridge J."/>
            <person name="Weber P.K."/>
            <person name="Tocheva E.I."/>
            <person name="Woyke T."/>
            <person name="Northen T.R."/>
            <person name="Mayali X."/>
            <person name="Li W.J."/>
            <person name="Hedlund B.P."/>
        </authorList>
    </citation>
    <scope>NUCLEOTIDE SEQUENCE [LARGE SCALE GENOMIC DNA]</scope>
    <source>
        <strain evidence="3 4">YIM 72310</strain>
    </source>
</reference>
<feature type="compositionally biased region" description="Low complexity" evidence="1">
    <location>
        <begin position="188"/>
        <end position="212"/>
    </location>
</feature>
<feature type="compositionally biased region" description="Low complexity" evidence="1">
    <location>
        <begin position="272"/>
        <end position="292"/>
    </location>
</feature>
<evidence type="ECO:0000259" key="2">
    <source>
        <dbReference type="Pfam" id="PF00188"/>
    </source>
</evidence>
<sequence length="359" mass="37991">MAAGVRQTTMPLWMALAGAVLAALALTMGADRRAEALTNCSVTHDALDSEEQQFLVLINQYRQQNGLAPLTISTNLNRAAAWMVEDMATKGYFSHTDSLGRSPFQRAIDCGYPTGAGENLAAGTTWSSAQAAFDAWRASPGHNQNMLTGFYQQIGIARYYRAGSPYGWYWATNFGATNDGTGGGGSSGQPTNTPTNTPSPTNTPTPTATPTRTPTPTPTPTQSAQPSPSPSPSPSPTMPPTATPTPTPTQAQGSGAPPMPPLPPTNTPTPTPTRTNTPTPTPTATATPTRTPTPTPAGGQERLRCRSRRGRTWWRGRAGTCRRRRCSGRTATWPWCTNGTRRRAAGAGTCRGCRGTSTR</sequence>
<dbReference type="InterPro" id="IPR014044">
    <property type="entry name" value="CAP_dom"/>
</dbReference>
<dbReference type="SUPFAM" id="SSF55797">
    <property type="entry name" value="PR-1-like"/>
    <property type="match status" value="1"/>
</dbReference>
<evidence type="ECO:0000256" key="1">
    <source>
        <dbReference type="SAM" id="MobiDB-lite"/>
    </source>
</evidence>
<dbReference type="RefSeq" id="WP_270056992.1">
    <property type="nucleotide sequence ID" value="NZ_CP115149.1"/>
</dbReference>
<feature type="compositionally biased region" description="Pro residues" evidence="1">
    <location>
        <begin position="227"/>
        <end position="247"/>
    </location>
</feature>
<name>A0ABY7MA68_9CHLR</name>
<feature type="compositionally biased region" description="Pro residues" evidence="1">
    <location>
        <begin position="257"/>
        <end position="271"/>
    </location>
</feature>
<dbReference type="PRINTS" id="PR01217">
    <property type="entry name" value="PRICHEXTENSN"/>
</dbReference>